<protein>
    <submittedName>
        <fullName evidence="6">LysR family transcriptional regulator</fullName>
    </submittedName>
</protein>
<dbReference type="SUPFAM" id="SSF53850">
    <property type="entry name" value="Periplasmic binding protein-like II"/>
    <property type="match status" value="1"/>
</dbReference>
<reference evidence="6 7" key="1">
    <citation type="submission" date="2022-04" db="EMBL/GenBank/DDBJ databases">
        <title>Genome diversity in the genus Frankia.</title>
        <authorList>
            <person name="Carlos-Shanley C."/>
            <person name="Hahn D."/>
        </authorList>
    </citation>
    <scope>NUCLEOTIDE SEQUENCE [LARGE SCALE GENOMIC DNA]</scope>
    <source>
        <strain evidence="6 7">Ag45/Mut15</strain>
    </source>
</reference>
<keyword evidence="3" id="KW-0238">DNA-binding</keyword>
<evidence type="ECO:0000259" key="5">
    <source>
        <dbReference type="PROSITE" id="PS50931"/>
    </source>
</evidence>
<comment type="caution">
    <text evidence="6">The sequence shown here is derived from an EMBL/GenBank/DDBJ whole genome shotgun (WGS) entry which is preliminary data.</text>
</comment>
<keyword evidence="7" id="KW-1185">Reference proteome</keyword>
<dbReference type="PANTHER" id="PTHR30346">
    <property type="entry name" value="TRANSCRIPTIONAL DUAL REGULATOR HCAR-RELATED"/>
    <property type="match status" value="1"/>
</dbReference>
<sequence length="310" mass="32818">MELRQLRYVVAVAEEGHFGRAAERLCTGQPAVSQQVRRLERELGIDLFDRTPRGVRLTAAGELFLPEARAVLAAQDRARAVAARLAGEYTGTLRLGTSRGLGERLAAVLERLRWRAPHLEVDLVAAPTRVRLDQVAAGTLDATFLRGTDVDGACRAIEVWEDPLVVALPARHELGAGAGLGTGADAEADPGVALADLAALPLRLVPRARNPVLVDLVLHACRDAGFQPVPSPLTGSTLEDTLAAIGAGTPTWTVLYAAHAQGLHAPRVAFRTPRGTRLSVPTSLCVRATAPTPYLPLLLDACAAAGHHDS</sequence>
<dbReference type="PROSITE" id="PS50931">
    <property type="entry name" value="HTH_LYSR"/>
    <property type="match status" value="1"/>
</dbReference>
<dbReference type="SUPFAM" id="SSF46785">
    <property type="entry name" value="Winged helix' DNA-binding domain"/>
    <property type="match status" value="1"/>
</dbReference>
<organism evidence="6 7">
    <name type="scientific">Frankia umida</name>
    <dbReference type="NCBI Taxonomy" id="573489"/>
    <lineage>
        <taxon>Bacteria</taxon>
        <taxon>Bacillati</taxon>
        <taxon>Actinomycetota</taxon>
        <taxon>Actinomycetes</taxon>
        <taxon>Frankiales</taxon>
        <taxon>Frankiaceae</taxon>
        <taxon>Frankia</taxon>
    </lineage>
</organism>
<dbReference type="InterPro" id="IPR005119">
    <property type="entry name" value="LysR_subst-bd"/>
</dbReference>
<dbReference type="PANTHER" id="PTHR30346:SF0">
    <property type="entry name" value="HCA OPERON TRANSCRIPTIONAL ACTIVATOR HCAR"/>
    <property type="match status" value="1"/>
</dbReference>
<name>A0ABT0K2N6_9ACTN</name>
<gene>
    <name evidence="6" type="ORF">MXD59_18565</name>
</gene>
<dbReference type="Pfam" id="PF00126">
    <property type="entry name" value="HTH_1"/>
    <property type="match status" value="1"/>
</dbReference>
<keyword evidence="4" id="KW-0804">Transcription</keyword>
<feature type="domain" description="HTH lysR-type" evidence="5">
    <location>
        <begin position="1"/>
        <end position="58"/>
    </location>
</feature>
<accession>A0ABT0K2N6</accession>
<proteinExistence type="inferred from homology"/>
<evidence type="ECO:0000256" key="2">
    <source>
        <dbReference type="ARBA" id="ARBA00023015"/>
    </source>
</evidence>
<evidence type="ECO:0000313" key="6">
    <source>
        <dbReference type="EMBL" id="MCK9877752.1"/>
    </source>
</evidence>
<dbReference type="RefSeq" id="WP_248816018.1">
    <property type="nucleotide sequence ID" value="NZ_JALKFT010000021.1"/>
</dbReference>
<keyword evidence="2" id="KW-0805">Transcription regulation</keyword>
<evidence type="ECO:0000256" key="1">
    <source>
        <dbReference type="ARBA" id="ARBA00009437"/>
    </source>
</evidence>
<dbReference type="Gene3D" id="1.10.10.10">
    <property type="entry name" value="Winged helix-like DNA-binding domain superfamily/Winged helix DNA-binding domain"/>
    <property type="match status" value="1"/>
</dbReference>
<dbReference type="EMBL" id="JALKFT010000021">
    <property type="protein sequence ID" value="MCK9877752.1"/>
    <property type="molecule type" value="Genomic_DNA"/>
</dbReference>
<dbReference type="Pfam" id="PF03466">
    <property type="entry name" value="LysR_substrate"/>
    <property type="match status" value="1"/>
</dbReference>
<dbReference type="InterPro" id="IPR000847">
    <property type="entry name" value="LysR_HTH_N"/>
</dbReference>
<evidence type="ECO:0000256" key="4">
    <source>
        <dbReference type="ARBA" id="ARBA00023163"/>
    </source>
</evidence>
<dbReference type="InterPro" id="IPR036390">
    <property type="entry name" value="WH_DNA-bd_sf"/>
</dbReference>
<evidence type="ECO:0000313" key="7">
    <source>
        <dbReference type="Proteomes" id="UP001201873"/>
    </source>
</evidence>
<dbReference type="Proteomes" id="UP001201873">
    <property type="component" value="Unassembled WGS sequence"/>
</dbReference>
<dbReference type="PRINTS" id="PR00039">
    <property type="entry name" value="HTHLYSR"/>
</dbReference>
<evidence type="ECO:0000256" key="3">
    <source>
        <dbReference type="ARBA" id="ARBA00023125"/>
    </source>
</evidence>
<dbReference type="Gene3D" id="3.40.190.10">
    <property type="entry name" value="Periplasmic binding protein-like II"/>
    <property type="match status" value="2"/>
</dbReference>
<dbReference type="InterPro" id="IPR036388">
    <property type="entry name" value="WH-like_DNA-bd_sf"/>
</dbReference>
<comment type="similarity">
    <text evidence="1">Belongs to the LysR transcriptional regulatory family.</text>
</comment>